<dbReference type="STRING" id="546271.Selsp_1538"/>
<comment type="caution">
    <text evidence="1">The sequence shown here is derived from an EMBL/GenBank/DDBJ whole genome shotgun (WGS) entry which is preliminary data.</text>
</comment>
<evidence type="ECO:0000313" key="1">
    <source>
        <dbReference type="EMBL" id="EEX77918.1"/>
    </source>
</evidence>
<accession>C9LT72</accession>
<organism evidence="1 2">
    <name type="scientific">Selenomonas sputigena (strain ATCC 35185 / DSM 20758 / CCUG 44933 / VPI D19B-28)</name>
    <dbReference type="NCBI Taxonomy" id="546271"/>
    <lineage>
        <taxon>Bacteria</taxon>
        <taxon>Bacillati</taxon>
        <taxon>Bacillota</taxon>
        <taxon>Negativicutes</taxon>
        <taxon>Selenomonadales</taxon>
        <taxon>Selenomonadaceae</taxon>
        <taxon>Selenomonas</taxon>
    </lineage>
</organism>
<proteinExistence type="predicted"/>
<protein>
    <submittedName>
        <fullName evidence="1">Uncharacterized protein</fullName>
    </submittedName>
</protein>
<dbReference type="AlphaFoldDB" id="C9LT72"/>
<dbReference type="Proteomes" id="UP000003505">
    <property type="component" value="Unassembled WGS sequence"/>
</dbReference>
<name>C9LT72_SELS3</name>
<evidence type="ECO:0000313" key="2">
    <source>
        <dbReference type="Proteomes" id="UP000003505"/>
    </source>
</evidence>
<dbReference type="EMBL" id="ACKP02000012">
    <property type="protein sequence ID" value="EEX77918.1"/>
    <property type="molecule type" value="Genomic_DNA"/>
</dbReference>
<reference evidence="1 2" key="1">
    <citation type="submission" date="2009-09" db="EMBL/GenBank/DDBJ databases">
        <authorList>
            <person name="Weinstock G."/>
            <person name="Sodergren E."/>
            <person name="Clifton S."/>
            <person name="Fulton L."/>
            <person name="Fulton B."/>
            <person name="Courtney L."/>
            <person name="Fronick C."/>
            <person name="Harrison M."/>
            <person name="Strong C."/>
            <person name="Farmer C."/>
            <person name="Delahaunty K."/>
            <person name="Markovic C."/>
            <person name="Hall O."/>
            <person name="Minx P."/>
            <person name="Tomlinson C."/>
            <person name="Mitreva M."/>
            <person name="Nelson J."/>
            <person name="Hou S."/>
            <person name="Wollam A."/>
            <person name="Pepin K.H."/>
            <person name="Johnson M."/>
            <person name="Bhonagiri V."/>
            <person name="Nash W.E."/>
            <person name="Warren W."/>
            <person name="Chinwalla A."/>
            <person name="Mardis E.R."/>
            <person name="Wilson R.K."/>
        </authorList>
    </citation>
    <scope>NUCLEOTIDE SEQUENCE [LARGE SCALE GENOMIC DNA]</scope>
    <source>
        <strain evidence="2">ATCC 35185 / DSM 20758 / VPI D19B-28</strain>
    </source>
</reference>
<sequence length="133" mass="15367">MKELVSERRIFMWKRILVGIAFLLVVSAGGQMMLPSEASAQDVWVYTVHDSSYEQGYQVFVMTETIQSNGNNWVHVSTKNVRNGRLVERVDWRFNRMGDEWRYATGKMRGNDSRVYGGSTEAILNYCLAYINN</sequence>
<gene>
    <name evidence="1" type="ORF">SELSPUOL_00652</name>
</gene>